<accession>A0ABW0HZA4</accession>
<dbReference type="RefSeq" id="WP_378138322.1">
    <property type="nucleotide sequence ID" value="NZ_JBHSMI010000052.1"/>
</dbReference>
<protein>
    <submittedName>
        <fullName evidence="3">AarF/UbiB family protein</fullName>
    </submittedName>
</protein>
<comment type="caution">
    <text evidence="3">The sequence shown here is derived from an EMBL/GenBank/DDBJ whole genome shotgun (WGS) entry which is preliminary data.</text>
</comment>
<evidence type="ECO:0000313" key="4">
    <source>
        <dbReference type="Proteomes" id="UP001596113"/>
    </source>
</evidence>
<reference evidence="4" key="1">
    <citation type="journal article" date="2019" name="Int. J. Syst. Evol. Microbiol.">
        <title>The Global Catalogue of Microorganisms (GCM) 10K type strain sequencing project: providing services to taxonomists for standard genome sequencing and annotation.</title>
        <authorList>
            <consortium name="The Broad Institute Genomics Platform"/>
            <consortium name="The Broad Institute Genome Sequencing Center for Infectious Disease"/>
            <person name="Wu L."/>
            <person name="Ma J."/>
        </authorList>
    </citation>
    <scope>NUCLEOTIDE SEQUENCE [LARGE SCALE GENOMIC DNA]</scope>
    <source>
        <strain evidence="4">CGMCC 1.18575</strain>
    </source>
</reference>
<dbReference type="InterPro" id="IPR050154">
    <property type="entry name" value="UbiB_kinase"/>
</dbReference>
<evidence type="ECO:0000259" key="2">
    <source>
        <dbReference type="Pfam" id="PF03109"/>
    </source>
</evidence>
<dbReference type="InterPro" id="IPR011009">
    <property type="entry name" value="Kinase-like_dom_sf"/>
</dbReference>
<evidence type="ECO:0000256" key="1">
    <source>
        <dbReference type="ARBA" id="ARBA00009670"/>
    </source>
</evidence>
<dbReference type="EMBL" id="JBHSMI010000052">
    <property type="protein sequence ID" value="MFC5406273.1"/>
    <property type="molecule type" value="Genomic_DNA"/>
</dbReference>
<dbReference type="Proteomes" id="UP001596113">
    <property type="component" value="Unassembled WGS sequence"/>
</dbReference>
<dbReference type="PANTHER" id="PTHR10566">
    <property type="entry name" value="CHAPERONE-ACTIVITY OF BC1 COMPLEX CABC1 -RELATED"/>
    <property type="match status" value="1"/>
</dbReference>
<dbReference type="PANTHER" id="PTHR10566:SF113">
    <property type="entry name" value="PROTEIN ACTIVITY OF BC1 COMPLEX KINASE 7, CHLOROPLASTIC"/>
    <property type="match status" value="1"/>
</dbReference>
<name>A0ABW0HZA4_9BACL</name>
<dbReference type="InterPro" id="IPR004147">
    <property type="entry name" value="ABC1_dom"/>
</dbReference>
<sequence length="77" mass="8607">MTTAQVEEILAKQLGRPKDEIFQTFELEPLAAASIGQVHRATLLKSGKEVVVKLLRPDIISKLQHDLDILVRFAAWA</sequence>
<dbReference type="SUPFAM" id="SSF56112">
    <property type="entry name" value="Protein kinase-like (PK-like)"/>
    <property type="match status" value="1"/>
</dbReference>
<feature type="domain" description="ABC1 atypical kinase-like" evidence="2">
    <location>
        <begin position="1"/>
        <end position="76"/>
    </location>
</feature>
<organism evidence="3 4">
    <name type="scientific">Cohnella soli</name>
    <dbReference type="NCBI Taxonomy" id="425005"/>
    <lineage>
        <taxon>Bacteria</taxon>
        <taxon>Bacillati</taxon>
        <taxon>Bacillota</taxon>
        <taxon>Bacilli</taxon>
        <taxon>Bacillales</taxon>
        <taxon>Paenibacillaceae</taxon>
        <taxon>Cohnella</taxon>
    </lineage>
</organism>
<gene>
    <name evidence="3" type="ORF">ACFPOF_26330</name>
</gene>
<evidence type="ECO:0000313" key="3">
    <source>
        <dbReference type="EMBL" id="MFC5406273.1"/>
    </source>
</evidence>
<proteinExistence type="inferred from homology"/>
<comment type="similarity">
    <text evidence="1">Belongs to the protein kinase superfamily. ADCK protein kinase family.</text>
</comment>
<dbReference type="Pfam" id="PF03109">
    <property type="entry name" value="ABC1"/>
    <property type="match status" value="1"/>
</dbReference>
<keyword evidence="4" id="KW-1185">Reference proteome</keyword>